<reference evidence="1 2" key="1">
    <citation type="submission" date="2013-09" db="EMBL/GenBank/DDBJ databases">
        <title>Genome sequencing of Arenimonas oryziterrae.</title>
        <authorList>
            <person name="Chen F."/>
            <person name="Wang G."/>
        </authorList>
    </citation>
    <scope>NUCLEOTIDE SEQUENCE [LARGE SCALE GENOMIC DNA]</scope>
    <source>
        <strain evidence="1 2">YC6267</strain>
    </source>
</reference>
<evidence type="ECO:0000313" key="2">
    <source>
        <dbReference type="Proteomes" id="UP000029385"/>
    </source>
</evidence>
<comment type="caution">
    <text evidence="1">The sequence shown here is derived from an EMBL/GenBank/DDBJ whole genome shotgun (WGS) entry which is preliminary data.</text>
</comment>
<dbReference type="EMBL" id="AVCI01000001">
    <property type="protein sequence ID" value="KFN44530.1"/>
    <property type="molecule type" value="Genomic_DNA"/>
</dbReference>
<gene>
    <name evidence="1" type="ORF">N789_00555</name>
</gene>
<organism evidence="1 2">
    <name type="scientific">Arenimonas oryziterrae DSM 21050 = YC6267</name>
    <dbReference type="NCBI Taxonomy" id="1121015"/>
    <lineage>
        <taxon>Bacteria</taxon>
        <taxon>Pseudomonadati</taxon>
        <taxon>Pseudomonadota</taxon>
        <taxon>Gammaproteobacteria</taxon>
        <taxon>Lysobacterales</taxon>
        <taxon>Lysobacteraceae</taxon>
        <taxon>Arenimonas</taxon>
    </lineage>
</organism>
<protein>
    <submittedName>
        <fullName evidence="1">Uncharacterized protein</fullName>
    </submittedName>
</protein>
<name>A0A091BJM2_9GAMM</name>
<evidence type="ECO:0000313" key="1">
    <source>
        <dbReference type="EMBL" id="KFN44530.1"/>
    </source>
</evidence>
<proteinExistence type="predicted"/>
<dbReference type="AlphaFoldDB" id="A0A091BJM2"/>
<accession>A0A091BJM2</accession>
<dbReference type="Proteomes" id="UP000029385">
    <property type="component" value="Unassembled WGS sequence"/>
</dbReference>
<sequence length="100" mass="11195">MFLVNTIAEFSYLHSTQMSCCPEKVQTVMFEGTSDPTSRKFRFGRPLYTSTLRSSLGPELDCAFQPDGMECASWRSVMLAGQARLVANARDMKIRGMSIT</sequence>
<keyword evidence="2" id="KW-1185">Reference proteome</keyword>